<keyword evidence="4" id="KW-1185">Reference proteome</keyword>
<proteinExistence type="predicted"/>
<organism evidence="3 4">
    <name type="scientific">Shouchella lehensis G1</name>
    <dbReference type="NCBI Taxonomy" id="1246626"/>
    <lineage>
        <taxon>Bacteria</taxon>
        <taxon>Bacillati</taxon>
        <taxon>Bacillota</taxon>
        <taxon>Bacilli</taxon>
        <taxon>Bacillales</taxon>
        <taxon>Bacillaceae</taxon>
        <taxon>Shouchella</taxon>
    </lineage>
</organism>
<gene>
    <name evidence="3" type="ORF">BleG1_2855</name>
</gene>
<protein>
    <submittedName>
        <fullName evidence="3">Uncharacterized protein</fullName>
    </submittedName>
</protein>
<feature type="chain" id="PRO_5039580714" evidence="2">
    <location>
        <begin position="27"/>
        <end position="57"/>
    </location>
</feature>
<evidence type="ECO:0000313" key="4">
    <source>
        <dbReference type="Proteomes" id="UP000027142"/>
    </source>
</evidence>
<dbReference type="HOGENOM" id="CLU_2987032_0_0_9"/>
<dbReference type="PATRIC" id="fig|1246626.3.peg.2845"/>
<evidence type="ECO:0000313" key="3">
    <source>
        <dbReference type="EMBL" id="AIC95419.1"/>
    </source>
</evidence>
<dbReference type="EMBL" id="CP003923">
    <property type="protein sequence ID" value="AIC95419.1"/>
    <property type="molecule type" value="Genomic_DNA"/>
</dbReference>
<feature type="region of interest" description="Disordered" evidence="1">
    <location>
        <begin position="25"/>
        <end position="57"/>
    </location>
</feature>
<accession>A0A060M5Q8</accession>
<sequence length="57" mass="5907">MKKFKALATCSIFALGVILMSSGVTTDEAGPTNPIGTDKQSQQLQSPKGPTKPIGTD</sequence>
<feature type="signal peptide" evidence="2">
    <location>
        <begin position="1"/>
        <end position="26"/>
    </location>
</feature>
<evidence type="ECO:0000256" key="1">
    <source>
        <dbReference type="SAM" id="MobiDB-lite"/>
    </source>
</evidence>
<keyword evidence="2" id="KW-0732">Signal</keyword>
<name>A0A060M5Q8_9BACI</name>
<dbReference type="STRING" id="1246626.BleG1_2855"/>
<feature type="compositionally biased region" description="Polar residues" evidence="1">
    <location>
        <begin position="34"/>
        <end position="48"/>
    </location>
</feature>
<evidence type="ECO:0000256" key="2">
    <source>
        <dbReference type="SAM" id="SignalP"/>
    </source>
</evidence>
<dbReference type="Proteomes" id="UP000027142">
    <property type="component" value="Chromosome"/>
</dbReference>
<reference evidence="3 4" key="1">
    <citation type="journal article" date="2014" name="Gene">
        <title>A comparative genomic analysis of the alkalitolerant soil bacterium Bacillus lehensis G1.</title>
        <authorList>
            <person name="Noor Y.M."/>
            <person name="Samsulrizal N.H."/>
            <person name="Jema'on N.A."/>
            <person name="Low K.O."/>
            <person name="Ramli A.N."/>
            <person name="Alias N.I."/>
            <person name="Damis S.I."/>
            <person name="Fuzi S.F."/>
            <person name="Isa M.N."/>
            <person name="Murad A.M."/>
            <person name="Raih M.F."/>
            <person name="Bakar F.D."/>
            <person name="Najimudin N."/>
            <person name="Mahadi N.M."/>
            <person name="Illias R.M."/>
        </authorList>
    </citation>
    <scope>NUCLEOTIDE SEQUENCE [LARGE SCALE GENOMIC DNA]</scope>
    <source>
        <strain evidence="3 4">G1</strain>
    </source>
</reference>
<dbReference type="AlphaFoldDB" id="A0A060M5Q8"/>
<dbReference type="KEGG" id="ble:BleG1_2855"/>